<protein>
    <submittedName>
        <fullName evidence="4">Phage tail tape measure protein</fullName>
    </submittedName>
</protein>
<keyword evidence="2" id="KW-0175">Coiled coil</keyword>
<organism evidence="4 5">
    <name type="scientific">Clostridium beijerinckii</name>
    <name type="common">Clostridium MP</name>
    <dbReference type="NCBI Taxonomy" id="1520"/>
    <lineage>
        <taxon>Bacteria</taxon>
        <taxon>Bacillati</taxon>
        <taxon>Bacillota</taxon>
        <taxon>Clostridia</taxon>
        <taxon>Eubacteriales</taxon>
        <taxon>Clostridiaceae</taxon>
        <taxon>Clostridium</taxon>
    </lineage>
</organism>
<evidence type="ECO:0000313" key="4">
    <source>
        <dbReference type="EMBL" id="MBC2475410.1"/>
    </source>
</evidence>
<feature type="coiled-coil region" evidence="2">
    <location>
        <begin position="93"/>
        <end position="183"/>
    </location>
</feature>
<evidence type="ECO:0000313" key="5">
    <source>
        <dbReference type="Proteomes" id="UP001194098"/>
    </source>
</evidence>
<dbReference type="Proteomes" id="UP001194098">
    <property type="component" value="Unassembled WGS sequence"/>
</dbReference>
<dbReference type="Pfam" id="PF10145">
    <property type="entry name" value="PhageMin_Tail"/>
    <property type="match status" value="1"/>
</dbReference>
<evidence type="ECO:0000256" key="2">
    <source>
        <dbReference type="SAM" id="Coils"/>
    </source>
</evidence>
<reference evidence="4" key="1">
    <citation type="submission" date="2020-04" db="EMBL/GenBank/DDBJ databases">
        <authorList>
            <person name="Brown S."/>
        </authorList>
    </citation>
    <scope>NUCLEOTIDE SEQUENCE</scope>
    <source>
        <strain evidence="4">DJ015</strain>
    </source>
</reference>
<dbReference type="SUPFAM" id="SSF57997">
    <property type="entry name" value="Tropomyosin"/>
    <property type="match status" value="1"/>
</dbReference>
<comment type="caution">
    <text evidence="4">The sequence shown here is derived from an EMBL/GenBank/DDBJ whole genome shotgun (WGS) entry which is preliminary data.</text>
</comment>
<dbReference type="InterPro" id="IPR010090">
    <property type="entry name" value="Phage_tape_meas"/>
</dbReference>
<proteinExistence type="predicted"/>
<dbReference type="AlphaFoldDB" id="A0AAW3W929"/>
<dbReference type="NCBIfam" id="TIGR01760">
    <property type="entry name" value="tape_meas_TP901"/>
    <property type="match status" value="1"/>
</dbReference>
<dbReference type="EMBL" id="JABAGV010000027">
    <property type="protein sequence ID" value="MBC2475410.1"/>
    <property type="molecule type" value="Genomic_DNA"/>
</dbReference>
<evidence type="ECO:0000259" key="3">
    <source>
        <dbReference type="Pfam" id="PF10145"/>
    </source>
</evidence>
<accession>A0AAW3W929</accession>
<name>A0AAW3W929_CLOBE</name>
<dbReference type="PANTHER" id="PTHR37813">
    <property type="entry name" value="FELS-2 PROPHAGE PROTEIN"/>
    <property type="match status" value="1"/>
</dbReference>
<evidence type="ECO:0000256" key="1">
    <source>
        <dbReference type="ARBA" id="ARBA00022612"/>
    </source>
</evidence>
<dbReference type="RefSeq" id="WP_171780021.1">
    <property type="nucleotide sequence ID" value="NZ_JABAGV010000027.1"/>
</dbReference>
<feature type="domain" description="Phage tail tape measure protein" evidence="3">
    <location>
        <begin position="261"/>
        <end position="443"/>
    </location>
</feature>
<reference evidence="4" key="2">
    <citation type="journal article" date="2022" name="Nat. Biotechnol.">
        <title>Carbon-negative production of acetone and isopropanol by gas fermentation at industrial pilot scale.</title>
        <authorList>
            <person name="Liew F.E."/>
            <person name="Nogle R."/>
            <person name="Abdalla T."/>
            <person name="Rasor B.J."/>
            <person name="Canter C."/>
            <person name="Jensen R.O."/>
            <person name="Wang L."/>
            <person name="Strutz J."/>
            <person name="Chirania P."/>
            <person name="De Tissera S."/>
            <person name="Mueller A.P."/>
            <person name="Ruan Z."/>
            <person name="Gao A."/>
            <person name="Tran L."/>
            <person name="Engle N.L."/>
            <person name="Bromley J.C."/>
            <person name="Daniell J."/>
            <person name="Conrado R."/>
            <person name="Tschaplinski T.J."/>
            <person name="Giannone R.J."/>
            <person name="Hettich R.L."/>
            <person name="Karim A.S."/>
            <person name="Simpson S.D."/>
            <person name="Brown S.D."/>
            <person name="Leang C."/>
            <person name="Jewett M.C."/>
            <person name="Kopke M."/>
        </authorList>
    </citation>
    <scope>NUCLEOTIDE SEQUENCE</scope>
    <source>
        <strain evidence="4">DJ015</strain>
    </source>
</reference>
<gene>
    <name evidence="4" type="ORF">HGI39_11940</name>
</gene>
<keyword evidence="1" id="KW-1188">Viral release from host cell</keyword>
<sequence length="1091" mass="116947">MSDLEKLIKAKMVLDDTGYNSSIKGINSSLKEVQSEFKLASEGLKTFGSTSDRLKSAQDALAKQFDLQSKKVDTYREAMEKASQKMSDNISERDKLKASLESANSKYQEAIQLYGKESEQAKSAKEAVDQLTTEYSKKEKAIESNAKQIQNYQTNMNKAETEIVKTQGELQKINDELDKSNNKWLSASNSLKESGEKLKDFGNKAANVGDGILKITAPLEAAGIAGVKFSTDFHDGMAKISTVADTTNISIEDLGKGVIDLSNMSGESFDTIQDGMYDTISSGVAAEKSVDFLTTAVKAAKGGFTDTATSVDGLTTVLNAYGLKTDEVTNIANQMFIAQNLGKTTFGEMSSSIGDVIPTTAALKVSTSELFSSLATLTANGIKTSGAVTGLKAAYSNIAKPSDEAAKMAQKLGIEFNAAHLQSVGWGKFLEEVKQKTNGNTEELYQLFGSVEAVNTVLTMTSDQGMNLFQQSMDQMTTNTTALDDAFTKVDETAGNKMRKNFNELKNASIELGDALAPVMEEVTSVIGGLTSTLEGMDKGTITTIADVVMFSTALGGVLKVVGGVANGVGTVINIASKLSGALGTATVATETVAEAGAVAGGVGGATGLGALTAGLGSAAIAAAPFVAAAGGVALAGYGIYKGLTQEVVPSVDLFADKVQYTSQTVQTEYGAMTQNVATNTIKISEATKTAVKDYLDMDQNAKASLQDLYINGTVITGQIATDTKTKFDGMTQSVIQGYEKQKTDSIAKLQELFTQQNTLTSTEQTEIMQKTTEFYTNKETQTQQYESQINQIIQGAADNHRTLTSQEVTDIGQLQNQMKENAVKSLSDNEVEAQVILQRMKDYDGRITAEQASEHIQKLNESRDGAIQAANDEYDKNIATITKMRDETGTITAEQADKMIEDAKKQRDETVKAAGETRDQAVEKIKGMNSDLETSVDTSTGKILTWWDKLKNWWSSWTPSNKTFSYDVSGNASDVDAADADQLTIGNNWTGSDSFAGGYTTLHEKGYELYDLPSGTRIYNHDSSEDLVKQTALEVANKVASNIAKNSYGGGSSQQIKIEVPVILDGKEFARVTTPYISSNLAFSSSRKGW</sequence>
<dbReference type="PANTHER" id="PTHR37813:SF1">
    <property type="entry name" value="FELS-2 PROPHAGE PROTEIN"/>
    <property type="match status" value="1"/>
</dbReference>